<organism evidence="2 3">
    <name type="scientific">Sphingorhabdus rigui</name>
    <dbReference type="NCBI Taxonomy" id="1282858"/>
    <lineage>
        <taxon>Bacteria</taxon>
        <taxon>Pseudomonadati</taxon>
        <taxon>Pseudomonadota</taxon>
        <taxon>Alphaproteobacteria</taxon>
        <taxon>Sphingomonadales</taxon>
        <taxon>Sphingomonadaceae</taxon>
        <taxon>Sphingorhabdus</taxon>
    </lineage>
</organism>
<feature type="chain" id="PRO_5032561565" evidence="1">
    <location>
        <begin position="17"/>
        <end position="115"/>
    </location>
</feature>
<comment type="caution">
    <text evidence="2">The sequence shown here is derived from an EMBL/GenBank/DDBJ whole genome shotgun (WGS) entry which is preliminary data.</text>
</comment>
<evidence type="ECO:0000256" key="1">
    <source>
        <dbReference type="SAM" id="SignalP"/>
    </source>
</evidence>
<dbReference type="Proteomes" id="UP000581447">
    <property type="component" value="Unassembled WGS sequence"/>
</dbReference>
<accession>A0A840B409</accession>
<reference evidence="2 3" key="1">
    <citation type="submission" date="2020-08" db="EMBL/GenBank/DDBJ databases">
        <title>Genomic Encyclopedia of Type Strains, Phase IV (KMG-IV): sequencing the most valuable type-strain genomes for metagenomic binning, comparative biology and taxonomic classification.</title>
        <authorList>
            <person name="Goeker M."/>
        </authorList>
    </citation>
    <scope>NUCLEOTIDE SEQUENCE [LARGE SCALE GENOMIC DNA]</scope>
    <source>
        <strain evidence="2 3">DSM 29050</strain>
    </source>
</reference>
<evidence type="ECO:0000313" key="2">
    <source>
        <dbReference type="EMBL" id="MBB3943630.1"/>
    </source>
</evidence>
<keyword evidence="1" id="KW-0732">Signal</keyword>
<dbReference type="RefSeq" id="WP_183941924.1">
    <property type="nucleotide sequence ID" value="NZ_BAABBG010000005.1"/>
</dbReference>
<name>A0A840B409_9SPHN</name>
<dbReference type="EMBL" id="JACIEA010000002">
    <property type="protein sequence ID" value="MBB3943630.1"/>
    <property type="molecule type" value="Genomic_DNA"/>
</dbReference>
<sequence>MLIASGALLCAVPAQAMDAETFYVKALALKKKGMGAVFSKEIKPMARLFQAAAASVKAENEQAHAAGKPLFCAPKKYRLTAEQFLEGFASIPQERRRIQTVRDAWREIVIRRFPC</sequence>
<protein>
    <submittedName>
        <fullName evidence="2">Uncharacterized protein</fullName>
    </submittedName>
</protein>
<proteinExistence type="predicted"/>
<keyword evidence="3" id="KW-1185">Reference proteome</keyword>
<feature type="signal peptide" evidence="1">
    <location>
        <begin position="1"/>
        <end position="16"/>
    </location>
</feature>
<evidence type="ECO:0000313" key="3">
    <source>
        <dbReference type="Proteomes" id="UP000581447"/>
    </source>
</evidence>
<dbReference type="AlphaFoldDB" id="A0A840B409"/>
<gene>
    <name evidence="2" type="ORF">GGR91_001888</name>
</gene>